<dbReference type="Pfam" id="PF07675">
    <property type="entry name" value="Cleaved_Adhesin"/>
    <property type="match status" value="1"/>
</dbReference>
<evidence type="ECO:0000259" key="3">
    <source>
        <dbReference type="Pfam" id="PF07705"/>
    </source>
</evidence>
<gene>
    <name evidence="5" type="ORF">IAB08_02400</name>
</gene>
<evidence type="ECO:0000259" key="2">
    <source>
        <dbReference type="Pfam" id="PF07675"/>
    </source>
</evidence>
<feature type="chain" id="PRO_5038474112" evidence="1">
    <location>
        <begin position="21"/>
        <end position="1083"/>
    </location>
</feature>
<dbReference type="Gene3D" id="2.60.40.10">
    <property type="entry name" value="Immunoglobulins"/>
    <property type="match status" value="1"/>
</dbReference>
<evidence type="ECO:0000259" key="4">
    <source>
        <dbReference type="Pfam" id="PF18962"/>
    </source>
</evidence>
<protein>
    <submittedName>
        <fullName evidence="5">Choice-of-anchor J domain-containing protein</fullName>
    </submittedName>
</protein>
<dbReference type="NCBIfam" id="NF038128">
    <property type="entry name" value="choice_anch_J"/>
    <property type="match status" value="2"/>
</dbReference>
<sequence>MKKLLYVLGLSLLCHGSILAQNEGFFCDFNTAESMDQWSITDANKDNLTWEWREDIGMGEPKGCVRILDTDEERGNDYLTLSSPVSLSAGENHFCFYLSTRTKGYDEDFEILYGTSADPKEMEVLATYADYNAEPGFRFFSIPVTLAEAGDYYFSFHCITDPIGSGMQIDNVTIGQGPFRGIPDLAIANVELPVSSCSLGTAESIAVTVANQGNEAITEFELTYTLNNGTPVSERFTDTIAFESSKTVYFSQKADLSEGRTHIVQVSGSVLKPDGESAEENTGNNSGNDTTVHYGSPAELPFATDFGSGNAGDWDSPNGTWSHDASKQACHALADSVMTSRCVELKEGENYILSMSYKAGQMSYYTERYADFQIRYGLSGTPVSEWDIIADFEEEYTHETFATYESFFTPEADGTYSFAVVPVATEATLYLKSITINNLREYDIRPNDFTLYSKVPAEHAKEGTSAYVSIENRGRQPIDTAIITIKSGETILATSYASLSEADTAVMNVEMTIPDAIIGTTMDITVETSIKGHEDEYPEDNRLTRRMEISDDVLAFDHVTDNMYTELYAIGHPEGRDIPMGLPMSIAKADTLTGFSVGWVQSVATDIDFAIYRWDDATETLGEEVFSITRTKSGSSGQEDYSIPAVMLEAGSYMFTVAFDGLCLVIDKTEGGRFYSIINGVCHRQTSFYGSPSLRAIFGHGKTPRTHDVELSAISQPVEEGPFTANQTITACIQNNGSEIAQGSLHLMIDKTAIGSKAFYLEPYQSTEISFSGDLSTPGQEYALMAYTVMDNDEDPGNDTCQKIVRCSEIADPYVLDFEECLDFSTSGFNPLWTTVDRDGAYTYTIEETSFPGMGEPMAFMAFNPSLTEPAMTDYGMTPYEGDRFGACFANAEESMTNNDWLISPKLKMGQDAKMSFFVKAYDPQYIEEYYVLVSGESDNPDDFQRIGGIRQAPATWEEVTVDLSSYAGKEIYIAINCVSYNAWIFMIDDIRITKPTANENDALASQLSVYPNPASEIITISSTDTPIEQVSLYSASGKLMFESGDNLNQAAFRYNVSRMAPGVYFANVKTRQGTEVMKFIVR</sequence>
<dbReference type="InterPro" id="IPR013783">
    <property type="entry name" value="Ig-like_fold"/>
</dbReference>
<feature type="domain" description="Secretion system C-terminal sorting" evidence="4">
    <location>
        <begin position="1010"/>
        <end position="1082"/>
    </location>
</feature>
<dbReference type="Proteomes" id="UP000823612">
    <property type="component" value="Unassembled WGS sequence"/>
</dbReference>
<name>A0A9D9DRB9_9BACT</name>
<keyword evidence="1" id="KW-0732">Signal</keyword>
<evidence type="ECO:0000256" key="1">
    <source>
        <dbReference type="SAM" id="SignalP"/>
    </source>
</evidence>
<evidence type="ECO:0000313" key="5">
    <source>
        <dbReference type="EMBL" id="MBO8432131.1"/>
    </source>
</evidence>
<dbReference type="Gene3D" id="2.60.120.200">
    <property type="match status" value="2"/>
</dbReference>
<dbReference type="InterPro" id="IPR011635">
    <property type="entry name" value="CARDB"/>
</dbReference>
<reference evidence="5" key="1">
    <citation type="submission" date="2020-10" db="EMBL/GenBank/DDBJ databases">
        <authorList>
            <person name="Gilroy R."/>
        </authorList>
    </citation>
    <scope>NUCLEOTIDE SEQUENCE</scope>
    <source>
        <strain evidence="5">2889</strain>
    </source>
</reference>
<proteinExistence type="predicted"/>
<reference evidence="5" key="2">
    <citation type="journal article" date="2021" name="PeerJ">
        <title>Extensive microbial diversity within the chicken gut microbiome revealed by metagenomics and culture.</title>
        <authorList>
            <person name="Gilroy R."/>
            <person name="Ravi A."/>
            <person name="Getino M."/>
            <person name="Pursley I."/>
            <person name="Horton D.L."/>
            <person name="Alikhan N.F."/>
            <person name="Baker D."/>
            <person name="Gharbi K."/>
            <person name="Hall N."/>
            <person name="Watson M."/>
            <person name="Adriaenssens E.M."/>
            <person name="Foster-Nyarko E."/>
            <person name="Jarju S."/>
            <person name="Secka A."/>
            <person name="Antonio M."/>
            <person name="Oren A."/>
            <person name="Chaudhuri R.R."/>
            <person name="La Ragione R."/>
            <person name="Hildebrand F."/>
            <person name="Pallen M.J."/>
        </authorList>
    </citation>
    <scope>NUCLEOTIDE SEQUENCE</scope>
    <source>
        <strain evidence="5">2889</strain>
    </source>
</reference>
<dbReference type="Pfam" id="PF07705">
    <property type="entry name" value="CARDB"/>
    <property type="match status" value="1"/>
</dbReference>
<dbReference type="EMBL" id="JADIMZ010000032">
    <property type="protein sequence ID" value="MBO8432131.1"/>
    <property type="molecule type" value="Genomic_DNA"/>
</dbReference>
<dbReference type="AlphaFoldDB" id="A0A9D9DRB9"/>
<dbReference type="Pfam" id="PF18962">
    <property type="entry name" value="Por_Secre_tail"/>
    <property type="match status" value="1"/>
</dbReference>
<feature type="domain" description="Cleaved adhesin" evidence="2">
    <location>
        <begin position="894"/>
        <end position="991"/>
    </location>
</feature>
<dbReference type="InterPro" id="IPR011628">
    <property type="entry name" value="Cleaved_adhesin"/>
</dbReference>
<dbReference type="InterPro" id="IPR026444">
    <property type="entry name" value="Secre_tail"/>
</dbReference>
<accession>A0A9D9DRB9</accession>
<dbReference type="NCBIfam" id="TIGR04183">
    <property type="entry name" value="Por_Secre_tail"/>
    <property type="match status" value="1"/>
</dbReference>
<feature type="domain" description="CARDB" evidence="3">
    <location>
        <begin position="183"/>
        <end position="286"/>
    </location>
</feature>
<feature type="signal peptide" evidence="1">
    <location>
        <begin position="1"/>
        <end position="20"/>
    </location>
</feature>
<comment type="caution">
    <text evidence="5">The sequence shown here is derived from an EMBL/GenBank/DDBJ whole genome shotgun (WGS) entry which is preliminary data.</text>
</comment>
<organism evidence="5 6">
    <name type="scientific">Candidatus Pullibacteroides excrementavium</name>
    <dbReference type="NCBI Taxonomy" id="2840905"/>
    <lineage>
        <taxon>Bacteria</taxon>
        <taxon>Pseudomonadati</taxon>
        <taxon>Bacteroidota</taxon>
        <taxon>Bacteroidia</taxon>
        <taxon>Bacteroidales</taxon>
        <taxon>Candidatus Pullibacteroides</taxon>
    </lineage>
</organism>
<evidence type="ECO:0000313" key="6">
    <source>
        <dbReference type="Proteomes" id="UP000823612"/>
    </source>
</evidence>